<dbReference type="PROSITE" id="PS00463">
    <property type="entry name" value="ZN2_CY6_FUNGAL_1"/>
    <property type="match status" value="1"/>
</dbReference>
<protein>
    <submittedName>
        <fullName evidence="8">Transcriptional regulatory protein</fullName>
    </submittedName>
</protein>
<dbReference type="AlphaFoldDB" id="A0A2K3QEQ1"/>
<name>A0A2K3QEQ1_9HYPO</name>
<evidence type="ECO:0000256" key="1">
    <source>
        <dbReference type="ARBA" id="ARBA00004123"/>
    </source>
</evidence>
<evidence type="ECO:0000256" key="5">
    <source>
        <dbReference type="ARBA" id="ARBA00023242"/>
    </source>
</evidence>
<dbReference type="CDD" id="cd00067">
    <property type="entry name" value="GAL4"/>
    <property type="match status" value="1"/>
</dbReference>
<dbReference type="Pfam" id="PF00172">
    <property type="entry name" value="Zn_clus"/>
    <property type="match status" value="1"/>
</dbReference>
<dbReference type="InterPro" id="IPR036864">
    <property type="entry name" value="Zn2-C6_fun-type_DNA-bd_sf"/>
</dbReference>
<feature type="region of interest" description="Disordered" evidence="6">
    <location>
        <begin position="358"/>
        <end position="461"/>
    </location>
</feature>
<reference evidence="8 9" key="1">
    <citation type="submission" date="2017-08" db="EMBL/GenBank/DDBJ databases">
        <title>Harnessing the power of phylogenomics to disentangle the directionality and signatures of interkingdom host jumping in the parasitic fungal genus Tolypocladium.</title>
        <authorList>
            <person name="Quandt C.A."/>
            <person name="Patterson W."/>
            <person name="Spatafora J.W."/>
        </authorList>
    </citation>
    <scope>NUCLEOTIDE SEQUENCE [LARGE SCALE GENOMIC DNA]</scope>
    <source>
        <strain evidence="8 9">CBS 113982</strain>
    </source>
</reference>
<dbReference type="GO" id="GO:0008270">
    <property type="term" value="F:zinc ion binding"/>
    <property type="evidence" value="ECO:0007669"/>
    <property type="project" value="InterPro"/>
</dbReference>
<organism evidence="8 9">
    <name type="scientific">Tolypocladium capitatum</name>
    <dbReference type="NCBI Taxonomy" id="45235"/>
    <lineage>
        <taxon>Eukaryota</taxon>
        <taxon>Fungi</taxon>
        <taxon>Dikarya</taxon>
        <taxon>Ascomycota</taxon>
        <taxon>Pezizomycotina</taxon>
        <taxon>Sordariomycetes</taxon>
        <taxon>Hypocreomycetidae</taxon>
        <taxon>Hypocreales</taxon>
        <taxon>Ophiocordycipitaceae</taxon>
        <taxon>Tolypocladium</taxon>
    </lineage>
</organism>
<feature type="domain" description="Zn(2)-C6 fungal-type" evidence="7">
    <location>
        <begin position="326"/>
        <end position="356"/>
    </location>
</feature>
<dbReference type="SUPFAM" id="SSF57701">
    <property type="entry name" value="Zn2/Cys6 DNA-binding domain"/>
    <property type="match status" value="1"/>
</dbReference>
<dbReference type="GO" id="GO:0003677">
    <property type="term" value="F:DNA binding"/>
    <property type="evidence" value="ECO:0007669"/>
    <property type="project" value="InterPro"/>
</dbReference>
<dbReference type="PANTHER" id="PTHR47338">
    <property type="entry name" value="ZN(II)2CYS6 TRANSCRIPTION FACTOR (EUROFUNG)-RELATED"/>
    <property type="match status" value="1"/>
</dbReference>
<dbReference type="Pfam" id="PF04082">
    <property type="entry name" value="Fungal_trans"/>
    <property type="match status" value="1"/>
</dbReference>
<comment type="subcellular location">
    <subcellularLocation>
        <location evidence="1">Nucleus</location>
    </subcellularLocation>
</comment>
<feature type="compositionally biased region" description="Pro residues" evidence="6">
    <location>
        <begin position="138"/>
        <end position="148"/>
    </location>
</feature>
<dbReference type="InterPro" id="IPR001138">
    <property type="entry name" value="Zn2Cys6_DnaBD"/>
</dbReference>
<dbReference type="InterPro" id="IPR050815">
    <property type="entry name" value="TF_fung"/>
</dbReference>
<evidence type="ECO:0000259" key="7">
    <source>
        <dbReference type="PROSITE" id="PS50048"/>
    </source>
</evidence>
<keyword evidence="5" id="KW-0539">Nucleus</keyword>
<evidence type="ECO:0000313" key="9">
    <source>
        <dbReference type="Proteomes" id="UP000236621"/>
    </source>
</evidence>
<dbReference type="GO" id="GO:0000981">
    <property type="term" value="F:DNA-binding transcription factor activity, RNA polymerase II-specific"/>
    <property type="evidence" value="ECO:0007669"/>
    <property type="project" value="InterPro"/>
</dbReference>
<feature type="compositionally biased region" description="Pro residues" evidence="6">
    <location>
        <begin position="400"/>
        <end position="410"/>
    </location>
</feature>
<evidence type="ECO:0000313" key="8">
    <source>
        <dbReference type="EMBL" id="PNY26020.1"/>
    </source>
</evidence>
<dbReference type="STRING" id="45235.A0A2K3QEQ1"/>
<keyword evidence="3" id="KW-0805">Transcription regulation</keyword>
<feature type="compositionally biased region" description="Basic and acidic residues" evidence="6">
    <location>
        <begin position="182"/>
        <end position="202"/>
    </location>
</feature>
<evidence type="ECO:0000256" key="3">
    <source>
        <dbReference type="ARBA" id="ARBA00023015"/>
    </source>
</evidence>
<gene>
    <name evidence="8" type="ORF">TCAP_04048</name>
</gene>
<dbReference type="SMART" id="SM00906">
    <property type="entry name" value="Fungal_trans"/>
    <property type="match status" value="1"/>
</dbReference>
<dbReference type="Proteomes" id="UP000236621">
    <property type="component" value="Unassembled WGS sequence"/>
</dbReference>
<dbReference type="Gene3D" id="4.10.240.10">
    <property type="entry name" value="Zn(2)-C6 fungal-type DNA-binding domain"/>
    <property type="match status" value="1"/>
</dbReference>
<feature type="region of interest" description="Disordered" evidence="6">
    <location>
        <begin position="1"/>
        <end position="261"/>
    </location>
</feature>
<dbReference type="EMBL" id="NRSZ01000623">
    <property type="protein sequence ID" value="PNY26020.1"/>
    <property type="molecule type" value="Genomic_DNA"/>
</dbReference>
<keyword evidence="4" id="KW-0804">Transcription</keyword>
<dbReference type="GO" id="GO:0005634">
    <property type="term" value="C:nucleus"/>
    <property type="evidence" value="ECO:0007669"/>
    <property type="project" value="UniProtKB-SubCell"/>
</dbReference>
<dbReference type="SMART" id="SM00066">
    <property type="entry name" value="GAL4"/>
    <property type="match status" value="1"/>
</dbReference>
<evidence type="ECO:0000256" key="6">
    <source>
        <dbReference type="SAM" id="MobiDB-lite"/>
    </source>
</evidence>
<dbReference type="PANTHER" id="PTHR47338:SF11">
    <property type="entry name" value="ZN(II)2CYS6 TRANSCRIPTION FACTOR (EUROFUNG)"/>
    <property type="match status" value="1"/>
</dbReference>
<evidence type="ECO:0000256" key="4">
    <source>
        <dbReference type="ARBA" id="ARBA00023163"/>
    </source>
</evidence>
<dbReference type="InterPro" id="IPR007219">
    <property type="entry name" value="XnlR_reg_dom"/>
</dbReference>
<comment type="caution">
    <text evidence="8">The sequence shown here is derived from an EMBL/GenBank/DDBJ whole genome shotgun (WGS) entry which is preliminary data.</text>
</comment>
<sequence>MGGLPALDSRHRLVPPDSPPELASPGASSLSSRSSPSTEQAWGFRTPASLPMSSYGKGPAADMPAGACASENGQDRTESSGQAAPRQQLPSLSSLFGPPTSMRPPRSPSDRDGTYLAHSPLDRPRASPSVGGGNLNSCPPPTASPPASQPRSTYDVRFNPERQSLHAFARSFSGPRSPSYSDRNHGRLESRSDVESSSRHEYSLGSRDSSFRSPGDKARGQFPGSKDSGAEYPDQRTAHGGANPPPTPTSTVASEGMPSKDGLGPKIWTGSYFLPRFVRATEVPGEGMCYFYDDGSHCKTVIDGEAVNAHWGVTKAGKPRKRLAIACVTCREKKIKCDPDYPRCVQCEKFGRVCKFKNAPRGGHNTSPSTPPAELDDMHRVDGPSRHHDGRISESGSSPPVSPRINPPQSSPDGGYRKRLKVGPESYIPNGEPSAGTERSMDHSKSQAPLQRPPPEILPRIPDGVLGRAWGTDPYGSDPESISAVLTQFFGQIDNTMIMRFFPEKIFRSWVSSPPHEKTPEDLMVLYSVLAIGVALSGGPKHIAYEYAQVAYYAQKTTVVACLQLVQSRILLAVYYISTCRPRDASELMSSAAAVAARLQLNQEIEKSRDEGLVSYPFGMNNTGYCEARRRTMWSLFMLERLNAMLPDRPVLISADDIYVRLPADSESFEKQVEAFMPMFDPDESTVSKLAERPSEITGYLIEMVHTWSICQSATYRLASRSSPSEADASKARTVAKKARDWHNSLPSRLTFGGSNLESAAFSGKVGSFLTMHLLYHHALVRLNRHHLSVARLSAESRANHLQECRQHATSILDIANCLDRILRVRPTILSTSPPAMSVAIVTAVDVLTASGPMASINELIQSIRVAKTAVDSMGKFWEHSHAARDAIEQRLQKLIQIYHSQGSRPVSPMEGYRVVLSAEESRDQRHLRWHIQEPMEKPYPMDMDVVYSTLA</sequence>
<accession>A0A2K3QEQ1</accession>
<evidence type="ECO:0000256" key="2">
    <source>
        <dbReference type="ARBA" id="ARBA00022723"/>
    </source>
</evidence>
<feature type="compositionally biased region" description="Basic and acidic residues" evidence="6">
    <location>
        <begin position="376"/>
        <end position="392"/>
    </location>
</feature>
<dbReference type="CDD" id="cd12148">
    <property type="entry name" value="fungal_TF_MHR"/>
    <property type="match status" value="1"/>
</dbReference>
<keyword evidence="2" id="KW-0479">Metal-binding</keyword>
<feature type="compositionally biased region" description="Low complexity" evidence="6">
    <location>
        <begin position="20"/>
        <end position="37"/>
    </location>
</feature>
<dbReference type="PROSITE" id="PS50048">
    <property type="entry name" value="ZN2_CY6_FUNGAL_2"/>
    <property type="match status" value="1"/>
</dbReference>
<proteinExistence type="predicted"/>
<dbReference type="GO" id="GO:0006351">
    <property type="term" value="P:DNA-templated transcription"/>
    <property type="evidence" value="ECO:0007669"/>
    <property type="project" value="InterPro"/>
</dbReference>
<keyword evidence="9" id="KW-1185">Reference proteome</keyword>
<dbReference type="OrthoDB" id="5426798at2759"/>